<keyword evidence="4" id="KW-1185">Reference proteome</keyword>
<gene>
    <name evidence="3" type="ORF">ACFOOI_19725</name>
</gene>
<name>A0ABV7Z3G8_9BACT</name>
<reference evidence="4" key="1">
    <citation type="journal article" date="2019" name="Int. J. Syst. Evol. Microbiol.">
        <title>The Global Catalogue of Microorganisms (GCM) 10K type strain sequencing project: providing services to taxonomists for standard genome sequencing and annotation.</title>
        <authorList>
            <consortium name="The Broad Institute Genomics Platform"/>
            <consortium name="The Broad Institute Genome Sequencing Center for Infectious Disease"/>
            <person name="Wu L."/>
            <person name="Ma J."/>
        </authorList>
    </citation>
    <scope>NUCLEOTIDE SEQUENCE [LARGE SCALE GENOMIC DNA]</scope>
    <source>
        <strain evidence="4">CECT 7956</strain>
    </source>
</reference>
<evidence type="ECO:0000256" key="1">
    <source>
        <dbReference type="SAM" id="SignalP"/>
    </source>
</evidence>
<dbReference type="PANTHER" id="PTHR43798:SF33">
    <property type="entry name" value="HYDROLASE, PUTATIVE (AFU_ORTHOLOGUE AFUA_2G14860)-RELATED"/>
    <property type="match status" value="1"/>
</dbReference>
<dbReference type="RefSeq" id="WP_379839808.1">
    <property type="nucleotide sequence ID" value="NZ_JBHRYQ010000001.1"/>
</dbReference>
<comment type="caution">
    <text evidence="3">The sequence shown here is derived from an EMBL/GenBank/DDBJ whole genome shotgun (WGS) entry which is preliminary data.</text>
</comment>
<organism evidence="3 4">
    <name type="scientific">Lacihabitans lacunae</name>
    <dbReference type="NCBI Taxonomy" id="1028214"/>
    <lineage>
        <taxon>Bacteria</taxon>
        <taxon>Pseudomonadati</taxon>
        <taxon>Bacteroidota</taxon>
        <taxon>Cytophagia</taxon>
        <taxon>Cytophagales</taxon>
        <taxon>Leadbetterellaceae</taxon>
        <taxon>Lacihabitans</taxon>
    </lineage>
</organism>
<dbReference type="InterPro" id="IPR000073">
    <property type="entry name" value="AB_hydrolase_1"/>
</dbReference>
<feature type="chain" id="PRO_5045219675" evidence="1">
    <location>
        <begin position="24"/>
        <end position="268"/>
    </location>
</feature>
<dbReference type="Pfam" id="PF00561">
    <property type="entry name" value="Abhydrolase_1"/>
    <property type="match status" value="1"/>
</dbReference>
<dbReference type="InterPro" id="IPR050266">
    <property type="entry name" value="AB_hydrolase_sf"/>
</dbReference>
<dbReference type="SUPFAM" id="SSF53474">
    <property type="entry name" value="alpha/beta-Hydrolases"/>
    <property type="match status" value="1"/>
</dbReference>
<proteinExistence type="predicted"/>
<evidence type="ECO:0000259" key="2">
    <source>
        <dbReference type="Pfam" id="PF00561"/>
    </source>
</evidence>
<dbReference type="GO" id="GO:0016787">
    <property type="term" value="F:hydrolase activity"/>
    <property type="evidence" value="ECO:0007669"/>
    <property type="project" value="UniProtKB-KW"/>
</dbReference>
<sequence>MNTKGLNIIILLFCICFAKSAFGQAEYQFFKSFDQTQIAFTDEGNGNAVILLHGFISNGTSWSKTPLKADLLAAGYRVIVPDLRGNGKSDKSHDAKAYDGTEVKDLSAMLDYLKLNKVDVIGYSRGSIVLAKWLTTEKRIKKAVIGGMGLDFTNPQWDRRLKFGAAFSGEAPLDNLTEGAVTYAKSIGADLAILGLLQKYQPVTSIGELHKIKIPVLVIAGTEDIDNGKPEDLVVHFKKGLIEKVPGTHNETHKSQAFSDKIIDFLKP</sequence>
<evidence type="ECO:0000313" key="3">
    <source>
        <dbReference type="EMBL" id="MFC3812902.1"/>
    </source>
</evidence>
<dbReference type="Proteomes" id="UP001595616">
    <property type="component" value="Unassembled WGS sequence"/>
</dbReference>
<feature type="domain" description="AB hydrolase-1" evidence="2">
    <location>
        <begin position="47"/>
        <end position="147"/>
    </location>
</feature>
<dbReference type="PANTHER" id="PTHR43798">
    <property type="entry name" value="MONOACYLGLYCEROL LIPASE"/>
    <property type="match status" value="1"/>
</dbReference>
<accession>A0ABV7Z3G8</accession>
<dbReference type="InterPro" id="IPR029058">
    <property type="entry name" value="AB_hydrolase_fold"/>
</dbReference>
<evidence type="ECO:0000313" key="4">
    <source>
        <dbReference type="Proteomes" id="UP001595616"/>
    </source>
</evidence>
<keyword evidence="3" id="KW-0378">Hydrolase</keyword>
<feature type="signal peptide" evidence="1">
    <location>
        <begin position="1"/>
        <end position="23"/>
    </location>
</feature>
<protein>
    <submittedName>
        <fullName evidence="3">Alpha/beta fold hydrolase</fullName>
    </submittedName>
</protein>
<dbReference type="EMBL" id="JBHRYQ010000001">
    <property type="protein sequence ID" value="MFC3812902.1"/>
    <property type="molecule type" value="Genomic_DNA"/>
</dbReference>
<keyword evidence="1" id="KW-0732">Signal</keyword>
<dbReference type="Gene3D" id="3.40.50.1820">
    <property type="entry name" value="alpha/beta hydrolase"/>
    <property type="match status" value="1"/>
</dbReference>